<evidence type="ECO:0000259" key="1">
    <source>
        <dbReference type="PROSITE" id="PS50075"/>
    </source>
</evidence>
<organism evidence="2 3">
    <name type="scientific">Leminorella grimontii</name>
    <dbReference type="NCBI Taxonomy" id="82981"/>
    <lineage>
        <taxon>Bacteria</taxon>
        <taxon>Pseudomonadati</taxon>
        <taxon>Pseudomonadota</taxon>
        <taxon>Gammaproteobacteria</taxon>
        <taxon>Enterobacterales</taxon>
        <taxon>Budviciaceae</taxon>
        <taxon>Leminorella</taxon>
    </lineage>
</organism>
<dbReference type="RefSeq" id="WP_027275868.1">
    <property type="nucleotide sequence ID" value="NZ_BRLH01000001.1"/>
</dbReference>
<dbReference type="PROSITE" id="PS50075">
    <property type="entry name" value="CARRIER"/>
    <property type="match status" value="1"/>
</dbReference>
<sequence>MDYLQQSKTILSGCLSVPVDRIEADSTLEGLKPGLDSVTFASIMMEVERRVKKEVPAAEWLDLETAADLARILERHGRE</sequence>
<keyword evidence="3" id="KW-1185">Reference proteome</keyword>
<dbReference type="Pfam" id="PF00550">
    <property type="entry name" value="PP-binding"/>
    <property type="match status" value="1"/>
</dbReference>
<dbReference type="InterPro" id="IPR036736">
    <property type="entry name" value="ACP-like_sf"/>
</dbReference>
<dbReference type="InterPro" id="IPR009081">
    <property type="entry name" value="PP-bd_ACP"/>
</dbReference>
<evidence type="ECO:0000313" key="2">
    <source>
        <dbReference type="EMBL" id="GKX53892.1"/>
    </source>
</evidence>
<feature type="domain" description="Carrier" evidence="1">
    <location>
        <begin position="1"/>
        <end position="77"/>
    </location>
</feature>
<evidence type="ECO:0000313" key="3">
    <source>
        <dbReference type="Proteomes" id="UP001058124"/>
    </source>
</evidence>
<proteinExistence type="predicted"/>
<dbReference type="Gene3D" id="1.10.1200.10">
    <property type="entry name" value="ACP-like"/>
    <property type="match status" value="1"/>
</dbReference>
<gene>
    <name evidence="2" type="ORF">SOASR030_00040</name>
</gene>
<accession>A0AAV5MZT4</accession>
<dbReference type="Proteomes" id="UP001058124">
    <property type="component" value="Unassembled WGS sequence"/>
</dbReference>
<reference evidence="2" key="1">
    <citation type="submission" date="2022-06" db="EMBL/GenBank/DDBJ databases">
        <title>Draft genome sequences of Leminorella grimontii str. JCM5902.</title>
        <authorList>
            <person name="Wakabayashi Y."/>
            <person name="Kojima K."/>
        </authorList>
    </citation>
    <scope>NUCLEOTIDE SEQUENCE</scope>
    <source>
        <strain evidence="2">JCM 5902</strain>
    </source>
</reference>
<dbReference type="EMBL" id="BRLH01000001">
    <property type="protein sequence ID" value="GKX53892.1"/>
    <property type="molecule type" value="Genomic_DNA"/>
</dbReference>
<comment type="caution">
    <text evidence="2">The sequence shown here is derived from an EMBL/GenBank/DDBJ whole genome shotgun (WGS) entry which is preliminary data.</text>
</comment>
<dbReference type="SUPFAM" id="SSF47336">
    <property type="entry name" value="ACP-like"/>
    <property type="match status" value="1"/>
</dbReference>
<dbReference type="AlphaFoldDB" id="A0AAV5MZT4"/>
<protein>
    <recommendedName>
        <fullName evidence="1">Carrier domain-containing protein</fullName>
    </recommendedName>
</protein>
<name>A0AAV5MZT4_9GAMM</name>